<feature type="transmembrane region" description="Helical" evidence="1">
    <location>
        <begin position="28"/>
        <end position="51"/>
    </location>
</feature>
<dbReference type="STRING" id="1121457.SAMN02745161_1468"/>
<dbReference type="EMBL" id="FSRG01000004">
    <property type="protein sequence ID" value="SIN97921.1"/>
    <property type="molecule type" value="Genomic_DNA"/>
</dbReference>
<accession>A0A1N6FRV2</accession>
<name>A0A1N6FRV2_9BACT</name>
<dbReference type="RefSeq" id="WP_139296755.1">
    <property type="nucleotide sequence ID" value="NZ_FSRG01000004.1"/>
</dbReference>
<evidence type="ECO:0000313" key="3">
    <source>
        <dbReference type="Proteomes" id="UP000184694"/>
    </source>
</evidence>
<keyword evidence="3" id="KW-1185">Reference proteome</keyword>
<dbReference type="AlphaFoldDB" id="A0A1N6FRV2"/>
<keyword evidence="1" id="KW-1133">Transmembrane helix</keyword>
<keyword evidence="1" id="KW-0812">Transmembrane</keyword>
<sequence length="231" mass="26102">MSEKYSVLIMRDDTNVRRYRVSSSSLRMLLVVLFCVVLVALCGIFTSFSLWETNTALMKERHGVQKELRDLKVYVERLENIEQILQSNDPEELQALFSSMSVAASAELPPPIDLSSILKIVDANLVEVSNLKLQKATGGNLRLSLKLDNKNAKGNIRGSIALAFITKEGKVIVIDANEKDMDFSINRFKRIVTTFEVPEAMLLNEAYALQVSINKDKTTLLQRIYPMKELM</sequence>
<dbReference type="OrthoDB" id="5456782at2"/>
<evidence type="ECO:0000313" key="2">
    <source>
        <dbReference type="EMBL" id="SIN97921.1"/>
    </source>
</evidence>
<reference evidence="3" key="1">
    <citation type="submission" date="2016-11" db="EMBL/GenBank/DDBJ databases">
        <authorList>
            <person name="Varghese N."/>
            <person name="Submissions S."/>
        </authorList>
    </citation>
    <scope>NUCLEOTIDE SEQUENCE [LARGE SCALE GENOMIC DNA]</scope>
    <source>
        <strain evidence="3">DSM 17456</strain>
    </source>
</reference>
<proteinExistence type="predicted"/>
<evidence type="ECO:0000256" key="1">
    <source>
        <dbReference type="SAM" id="Phobius"/>
    </source>
</evidence>
<protein>
    <submittedName>
        <fullName evidence="2">Uncharacterized protein</fullName>
    </submittedName>
</protein>
<organism evidence="2 3">
    <name type="scientific">Halodesulfovibrio marinisediminis DSM 17456</name>
    <dbReference type="NCBI Taxonomy" id="1121457"/>
    <lineage>
        <taxon>Bacteria</taxon>
        <taxon>Pseudomonadati</taxon>
        <taxon>Thermodesulfobacteriota</taxon>
        <taxon>Desulfovibrionia</taxon>
        <taxon>Desulfovibrionales</taxon>
        <taxon>Desulfovibrionaceae</taxon>
        <taxon>Halodesulfovibrio</taxon>
    </lineage>
</organism>
<gene>
    <name evidence="2" type="ORF">SAMN02745161_1468</name>
</gene>
<keyword evidence="1" id="KW-0472">Membrane</keyword>
<dbReference type="Proteomes" id="UP000184694">
    <property type="component" value="Unassembled WGS sequence"/>
</dbReference>